<feature type="domain" description="EAL" evidence="4">
    <location>
        <begin position="678"/>
        <end position="931"/>
    </location>
</feature>
<keyword evidence="1" id="KW-1133">Transmembrane helix</keyword>
<accession>A0ABT5IVZ2</accession>
<dbReference type="SMART" id="SM00091">
    <property type="entry name" value="PAS"/>
    <property type="match status" value="2"/>
</dbReference>
<dbReference type="InterPro" id="IPR001610">
    <property type="entry name" value="PAC"/>
</dbReference>
<dbReference type="InterPro" id="IPR000700">
    <property type="entry name" value="PAS-assoc_C"/>
</dbReference>
<dbReference type="InterPro" id="IPR013656">
    <property type="entry name" value="PAS_4"/>
</dbReference>
<dbReference type="EMBL" id="JAQQLF010000006">
    <property type="protein sequence ID" value="MDC7716730.1"/>
    <property type="molecule type" value="Genomic_DNA"/>
</dbReference>
<evidence type="ECO:0000256" key="1">
    <source>
        <dbReference type="SAM" id="Phobius"/>
    </source>
</evidence>
<dbReference type="Gene3D" id="6.10.340.10">
    <property type="match status" value="1"/>
</dbReference>
<feature type="domain" description="PAC" evidence="3">
    <location>
        <begin position="453"/>
        <end position="505"/>
    </location>
</feature>
<dbReference type="NCBIfam" id="TIGR00229">
    <property type="entry name" value="sensory_box"/>
    <property type="match status" value="1"/>
</dbReference>
<feature type="domain" description="PAS" evidence="2">
    <location>
        <begin position="380"/>
        <end position="424"/>
    </location>
</feature>
<sequence>MRLSLKSLLPMVVLFFLLLTLAGAYSVAEQGRRQQAFRDASLVAQKDAYHLLQELALSGPLRINEELMLLATDARLAQAVVANSRGLIAHAMQQQDVGRSIDTLQGLPAGLLQQAWQHSLAILQPDYDKQYLYLAVAVPDQEGQVLRGLRKGMVVLVYDLGPQLALERSKLQQSFVLPCVMLCCLLLVLYLLVWLYVARPLANLQAAALQLAQLGHAPALPLQGVSETRAVCEAFNTMQRQLQHTLAELAERERSASNLAKEQEALLQAIPDLLFEMSADGRYLQVWSHTASDKLVSPREYLLGKHVHEAMPAEQAAIIHSVIVEALCHGESSGKQIMLALADGPHWFELSAARKVAANGSETCIMVSRDITQRRRDEDALQLWARVMAATHNGIFITDGQQRIVEVNAAFTRITGYSLGDVRGLRPGLLSSGRQNDAFYQRMWQDIDAHGYWQGEIWNRRKDGEVFPEWQSISSVRGEDGQISHYISVFSDISNQKESEAYIRRLAYYDSLTGLANRALLSDHAGLALAAMHSHGTSLALMFIDLDRFKNINDTLGHSIGDQLLQEVGRRLASCVRERDTLSRLGGDEFIVLLPETGEAEAAHWAEQVLGTLGQPYRIAGYDMVVTPSIGIAMAPVDGDTLEALLRCADAAMYRAKDEGRNTFRFFAQHMQQRTVSRLKLESDLRSALEQRQFLLHYQPQCTLDGRLVGVEALVRWQHPVLGMVPPGEFIPLAEESGLIVPLGAWVMREAIGQLAAWHAAGVVVPQVAVNLSALQFRQPGLVQQAAQYLADAGLAPACLELELTESVVLDNPDDALLVMERLHALGVHLSIDDFGTGYSSLNYLRRFPVDRLKIDRSFILDLDKDPRGAAIIEAIISLSRSLGFVTIAEGVETAGQLAQLRALRCDEVQGFFYGRPMAPDQLPAWLAQREQALAG</sequence>
<dbReference type="InterPro" id="IPR003660">
    <property type="entry name" value="HAMP_dom"/>
</dbReference>
<organism evidence="7 8">
    <name type="scientific">Vogesella aquatica</name>
    <dbReference type="NCBI Taxonomy" id="2984206"/>
    <lineage>
        <taxon>Bacteria</taxon>
        <taxon>Pseudomonadati</taxon>
        <taxon>Pseudomonadota</taxon>
        <taxon>Betaproteobacteria</taxon>
        <taxon>Neisseriales</taxon>
        <taxon>Chromobacteriaceae</taxon>
        <taxon>Vogesella</taxon>
    </lineage>
</organism>
<evidence type="ECO:0000259" key="5">
    <source>
        <dbReference type="PROSITE" id="PS50885"/>
    </source>
</evidence>
<dbReference type="InterPro" id="IPR035965">
    <property type="entry name" value="PAS-like_dom_sf"/>
</dbReference>
<dbReference type="NCBIfam" id="TIGR00254">
    <property type="entry name" value="GGDEF"/>
    <property type="match status" value="1"/>
</dbReference>
<dbReference type="PROSITE" id="PS50887">
    <property type="entry name" value="GGDEF"/>
    <property type="match status" value="1"/>
</dbReference>
<dbReference type="InterPro" id="IPR043128">
    <property type="entry name" value="Rev_trsase/Diguanyl_cyclase"/>
</dbReference>
<dbReference type="InterPro" id="IPR000160">
    <property type="entry name" value="GGDEF_dom"/>
</dbReference>
<evidence type="ECO:0000259" key="3">
    <source>
        <dbReference type="PROSITE" id="PS50113"/>
    </source>
</evidence>
<feature type="domain" description="GGDEF" evidence="6">
    <location>
        <begin position="537"/>
        <end position="669"/>
    </location>
</feature>
<name>A0ABT5IVZ2_9NEIS</name>
<evidence type="ECO:0000259" key="4">
    <source>
        <dbReference type="PROSITE" id="PS50883"/>
    </source>
</evidence>
<dbReference type="SUPFAM" id="SSF55073">
    <property type="entry name" value="Nucleotide cyclase"/>
    <property type="match status" value="1"/>
</dbReference>
<keyword evidence="1" id="KW-0812">Transmembrane</keyword>
<dbReference type="Pfam" id="PF00990">
    <property type="entry name" value="GGDEF"/>
    <property type="match status" value="1"/>
</dbReference>
<dbReference type="CDD" id="cd00130">
    <property type="entry name" value="PAS"/>
    <property type="match status" value="1"/>
</dbReference>
<dbReference type="PANTHER" id="PTHR44757:SF2">
    <property type="entry name" value="BIOFILM ARCHITECTURE MAINTENANCE PROTEIN MBAA"/>
    <property type="match status" value="1"/>
</dbReference>
<dbReference type="PROSITE" id="PS50113">
    <property type="entry name" value="PAC"/>
    <property type="match status" value="1"/>
</dbReference>
<gene>
    <name evidence="7" type="ORF">PQU95_05810</name>
</gene>
<evidence type="ECO:0000313" key="8">
    <source>
        <dbReference type="Proteomes" id="UP001219956"/>
    </source>
</evidence>
<dbReference type="InterPro" id="IPR035919">
    <property type="entry name" value="EAL_sf"/>
</dbReference>
<dbReference type="InterPro" id="IPR052155">
    <property type="entry name" value="Biofilm_reg_signaling"/>
</dbReference>
<reference evidence="7 8" key="1">
    <citation type="submission" date="2023-01" db="EMBL/GenBank/DDBJ databases">
        <title>Novel species of the genus Vogesella isolated from rivers.</title>
        <authorList>
            <person name="Lu H."/>
        </authorList>
    </citation>
    <scope>NUCLEOTIDE SEQUENCE [LARGE SCALE GENOMIC DNA]</scope>
    <source>
        <strain evidence="7 8">DC21W</strain>
    </source>
</reference>
<dbReference type="SMART" id="SM00052">
    <property type="entry name" value="EAL"/>
    <property type="match status" value="1"/>
</dbReference>
<dbReference type="Pfam" id="PF13426">
    <property type="entry name" value="PAS_9"/>
    <property type="match status" value="1"/>
</dbReference>
<dbReference type="Gene3D" id="3.20.20.450">
    <property type="entry name" value="EAL domain"/>
    <property type="match status" value="1"/>
</dbReference>
<keyword evidence="1" id="KW-0472">Membrane</keyword>
<dbReference type="PROSITE" id="PS50883">
    <property type="entry name" value="EAL"/>
    <property type="match status" value="1"/>
</dbReference>
<evidence type="ECO:0000313" key="7">
    <source>
        <dbReference type="EMBL" id="MDC7716730.1"/>
    </source>
</evidence>
<dbReference type="SMART" id="SM00304">
    <property type="entry name" value="HAMP"/>
    <property type="match status" value="1"/>
</dbReference>
<dbReference type="Pfam" id="PF08448">
    <property type="entry name" value="PAS_4"/>
    <property type="match status" value="1"/>
</dbReference>
<dbReference type="CDD" id="cd01948">
    <property type="entry name" value="EAL"/>
    <property type="match status" value="1"/>
</dbReference>
<dbReference type="Gene3D" id="3.30.450.20">
    <property type="entry name" value="PAS domain"/>
    <property type="match status" value="2"/>
</dbReference>
<dbReference type="Pfam" id="PF00563">
    <property type="entry name" value="EAL"/>
    <property type="match status" value="1"/>
</dbReference>
<evidence type="ECO:0000259" key="6">
    <source>
        <dbReference type="PROSITE" id="PS50887"/>
    </source>
</evidence>
<protein>
    <submittedName>
        <fullName evidence="7">EAL domain-containing protein</fullName>
    </submittedName>
</protein>
<keyword evidence="8" id="KW-1185">Reference proteome</keyword>
<feature type="transmembrane region" description="Helical" evidence="1">
    <location>
        <begin position="175"/>
        <end position="197"/>
    </location>
</feature>
<dbReference type="SMART" id="SM00086">
    <property type="entry name" value="PAC"/>
    <property type="match status" value="1"/>
</dbReference>
<dbReference type="SUPFAM" id="SSF141868">
    <property type="entry name" value="EAL domain-like"/>
    <property type="match status" value="1"/>
</dbReference>
<dbReference type="PROSITE" id="PS50112">
    <property type="entry name" value="PAS"/>
    <property type="match status" value="1"/>
</dbReference>
<dbReference type="InterPro" id="IPR001633">
    <property type="entry name" value="EAL_dom"/>
</dbReference>
<dbReference type="SUPFAM" id="SSF55785">
    <property type="entry name" value="PYP-like sensor domain (PAS domain)"/>
    <property type="match status" value="2"/>
</dbReference>
<dbReference type="InterPro" id="IPR029787">
    <property type="entry name" value="Nucleotide_cyclase"/>
</dbReference>
<dbReference type="InterPro" id="IPR000014">
    <property type="entry name" value="PAS"/>
</dbReference>
<proteinExistence type="predicted"/>
<dbReference type="CDD" id="cd01949">
    <property type="entry name" value="GGDEF"/>
    <property type="match status" value="1"/>
</dbReference>
<feature type="domain" description="HAMP" evidence="5">
    <location>
        <begin position="195"/>
        <end position="247"/>
    </location>
</feature>
<dbReference type="Proteomes" id="UP001219956">
    <property type="component" value="Unassembled WGS sequence"/>
</dbReference>
<dbReference type="RefSeq" id="WP_272751125.1">
    <property type="nucleotide sequence ID" value="NZ_JAQQLF010000006.1"/>
</dbReference>
<dbReference type="SMART" id="SM00267">
    <property type="entry name" value="GGDEF"/>
    <property type="match status" value="1"/>
</dbReference>
<dbReference type="PROSITE" id="PS50885">
    <property type="entry name" value="HAMP"/>
    <property type="match status" value="1"/>
</dbReference>
<evidence type="ECO:0000259" key="2">
    <source>
        <dbReference type="PROSITE" id="PS50112"/>
    </source>
</evidence>
<dbReference type="PANTHER" id="PTHR44757">
    <property type="entry name" value="DIGUANYLATE CYCLASE DGCP"/>
    <property type="match status" value="1"/>
</dbReference>
<dbReference type="Gene3D" id="3.30.70.270">
    <property type="match status" value="1"/>
</dbReference>
<comment type="caution">
    <text evidence="7">The sequence shown here is derived from an EMBL/GenBank/DDBJ whole genome shotgun (WGS) entry which is preliminary data.</text>
</comment>